<sequence>MADEKNIQSQKDADNAVSDELIETAQRDSGENSIEEALEQVLADTTANSSEDSQFGSYQTGYRGEGLEEPEDTGGGPERSDTNLESAAQGGGGGNNVAPLEEINVSFQSGLDGVETEFDVGAGDGASLNTILGITPDINNNAAIQSGGAANRGAIAGEEEAVAETVPAEAVEAATSSTDDAEATESEIPLPDDDSDLSLSAEPAADDDTVTVNDDSAEPVINNNPRAIDDNLTLSEDLAFTFNAADILANDSDVDGDSLALTGISQSPEHGALIDNGDGSWTFTPTENYNGQDSFIYTVSDGQGGFATATVALTIDPVNDDPVVIDSLESGTEDVPLVFDVSDLISDIDSNNTFIDSFEQPENGILTLDGTTFTFTPHENWHGDTHFNYVVADGEGGTAAGSVDMHLTAVNDDPTAQGHTFELKKDGSIRFSEADLLAGATDVDGDNLSATAVTDPANGDLVNNGDGTWTFTPDDNWNGETQFDYTLVDGQGGEVTETVTLDVDPQAEKVNVEFILNDQQTIYPDYRDESTNYTVQSPGDFGVTESISGEQMATQGIGNSDQISVGYQDENAASIQLESGWNSIKNIFAVSDEAADVSISDFVRTDVQLGDGGDSTVNIEGAKRGDITSGDGSDTINISAETNGAGWDNTFNISSAEGEDFISLSGDQDITVFNVNAGSGDDVIQLGNGYANSTIHAGYGDDTVRGGTGEDAIFGGAGDDALRGGQGEDSLRGGAGNDDLRGGAGEDVLRGGQGEDSLRGGAGNDDLRGGAGEDVLRGGQGDDSLRGGAGDDALRGGQGDDSLRGGAGDDALRGGQGDDSLRGGAGNDDLRGGAGEDVLRGGQGEDSLRGGAGNDDLRGGAGEDVLRGGQGDDSLRGGAGDDSLRGGAGDDALRGGQGDDSLRGGAGNDDLRGGAGEDVLRGGQGEDSLRGGAGDDNLRGGAGEDVLRGGAGDDNLRGGAGNDDLHGGAGNDALDGGEGVDTVYAGQGDDAATFVVGQSEGIDQYYGGSGEDTLRIELSAEQLENNDIIADLHGLNDFIADHADESSRNGPVETFEHLGVQVGDFEKLDIVVDGQAMDINDIQVENQWTNDDFDQSQHSRPAHFQVGDPEHSPDGGEALHGHRDADSTKDFDHEWDTKAHHHRGLEGEEGAHDVLTGSDSNDAYTLDWGGREEIASIEEFNTGAGDDIVDLASYRYEYGDTVMNLGEGSDVGWGNIGEDQIFGGAGNDWLAGNSGNDLLKGGLGDDRLEGNAGDDEIHVGQGDDIAMGHTGNDLFVFNLDEGNLGQNWVSGGEGEDSLQLSGSGGQNWVLHVENGGDGEVIHGTTGEAGQYGAEGGLSFSGSITFEDGQSKVQFSDIEKIEWF</sequence>
<dbReference type="Pfam" id="PF00353">
    <property type="entry name" value="HemolysinCabind"/>
    <property type="match status" value="8"/>
</dbReference>
<feature type="domain" description="Cadherin-like" evidence="5">
    <location>
        <begin position="222"/>
        <end position="315"/>
    </location>
</feature>
<dbReference type="Gene3D" id="2.150.10.10">
    <property type="entry name" value="Serralysin-like metalloprotease, C-terminal"/>
    <property type="match status" value="6"/>
</dbReference>
<dbReference type="PRINTS" id="PR00313">
    <property type="entry name" value="CABNDNGRPT"/>
</dbReference>
<dbReference type="PANTHER" id="PTHR38340">
    <property type="entry name" value="S-LAYER PROTEIN"/>
    <property type="match status" value="1"/>
</dbReference>
<organism evidence="6 7">
    <name type="scientific">Piscirickettsia salmonis</name>
    <dbReference type="NCBI Taxonomy" id="1238"/>
    <lineage>
        <taxon>Bacteria</taxon>
        <taxon>Pseudomonadati</taxon>
        <taxon>Pseudomonadota</taxon>
        <taxon>Gammaproteobacteria</taxon>
        <taxon>Thiotrichales</taxon>
        <taxon>Piscirickettsiaceae</taxon>
        <taxon>Piscirickettsia</taxon>
    </lineage>
</organism>
<dbReference type="SUPFAM" id="SSF51120">
    <property type="entry name" value="beta-Roll"/>
    <property type="match status" value="4"/>
</dbReference>
<feature type="compositionally biased region" description="Polar residues" evidence="4">
    <location>
        <begin position="43"/>
        <end position="60"/>
    </location>
</feature>
<dbReference type="RefSeq" id="WP_155047122.1">
    <property type="nucleotide sequence ID" value="NZ_CP038893.1"/>
</dbReference>
<keyword evidence="7" id="KW-1185">Reference proteome</keyword>
<evidence type="ECO:0000256" key="3">
    <source>
        <dbReference type="ARBA" id="ARBA00022837"/>
    </source>
</evidence>
<feature type="compositionally biased region" description="Acidic residues" evidence="4">
    <location>
        <begin position="179"/>
        <end position="196"/>
    </location>
</feature>
<dbReference type="Gene3D" id="2.60.40.2810">
    <property type="match status" value="1"/>
</dbReference>
<protein>
    <submittedName>
        <fullName evidence="6">Cyclolysin</fullName>
    </submittedName>
</protein>
<evidence type="ECO:0000256" key="1">
    <source>
        <dbReference type="ARBA" id="ARBA00004613"/>
    </source>
</evidence>
<feature type="compositionally biased region" description="Basic and acidic residues" evidence="4">
    <location>
        <begin position="1108"/>
        <end position="1152"/>
    </location>
</feature>
<feature type="domain" description="Cadherin-like" evidence="5">
    <location>
        <begin position="318"/>
        <end position="407"/>
    </location>
</feature>
<dbReference type="GO" id="GO:0005509">
    <property type="term" value="F:calcium ion binding"/>
    <property type="evidence" value="ECO:0007669"/>
    <property type="project" value="InterPro"/>
</dbReference>
<dbReference type="Proteomes" id="UP000422232">
    <property type="component" value="Chromosome"/>
</dbReference>
<feature type="region of interest" description="Disordered" evidence="4">
    <location>
        <begin position="1"/>
        <end position="101"/>
    </location>
</feature>
<dbReference type="InterPro" id="IPR018511">
    <property type="entry name" value="Hemolysin-typ_Ca-bd_CS"/>
</dbReference>
<dbReference type="Gene3D" id="2.60.40.3440">
    <property type="match status" value="2"/>
</dbReference>
<reference evidence="6 7" key="1">
    <citation type="submission" date="2019-04" db="EMBL/GenBank/DDBJ databases">
        <title>Complete genome sequencing of Piscirickettsia salmonis strain Psal-009.</title>
        <authorList>
            <person name="Schober I."/>
            <person name="Bunk B."/>
            <person name="Sproer C."/>
            <person name="Carril G.P."/>
            <person name="Riedel T."/>
            <person name="Flores-Herrera P.A."/>
            <person name="Nourdin-Galindo G."/>
            <person name="Marshall S.H."/>
            <person name="Overmann J."/>
        </authorList>
    </citation>
    <scope>NUCLEOTIDE SEQUENCE [LARGE SCALE GENOMIC DNA]</scope>
    <source>
        <strain evidence="6 7">Psal-009</strain>
    </source>
</reference>
<dbReference type="GO" id="GO:0005576">
    <property type="term" value="C:extracellular region"/>
    <property type="evidence" value="ECO:0007669"/>
    <property type="project" value="UniProtKB-SubCell"/>
</dbReference>
<feature type="compositionally biased region" description="Basic and acidic residues" evidence="4">
    <location>
        <begin position="1"/>
        <end position="14"/>
    </location>
</feature>
<dbReference type="InterPro" id="IPR011049">
    <property type="entry name" value="Serralysin-like_metalloprot_C"/>
</dbReference>
<keyword evidence="2" id="KW-0964">Secreted</keyword>
<feature type="region of interest" description="Disordered" evidence="4">
    <location>
        <begin position="1092"/>
        <end position="1159"/>
    </location>
</feature>
<evidence type="ECO:0000256" key="4">
    <source>
        <dbReference type="SAM" id="MobiDB-lite"/>
    </source>
</evidence>
<gene>
    <name evidence="6" type="primary">cya</name>
    <name evidence="6" type="ORF">Psal009_02198</name>
</gene>
<proteinExistence type="predicted"/>
<dbReference type="NCBIfam" id="NF012211">
    <property type="entry name" value="tand_rpt_95"/>
    <property type="match status" value="3"/>
</dbReference>
<dbReference type="InterPro" id="IPR050557">
    <property type="entry name" value="RTX_toxin/Mannuronan_C5-epim"/>
</dbReference>
<dbReference type="Pfam" id="PF17892">
    <property type="entry name" value="Cadherin_5"/>
    <property type="match status" value="3"/>
</dbReference>
<feature type="domain" description="Cadherin-like" evidence="5">
    <location>
        <begin position="410"/>
        <end position="503"/>
    </location>
</feature>
<name>A0A9Q6LMA9_PISSA</name>
<feature type="region of interest" description="Disordered" evidence="4">
    <location>
        <begin position="170"/>
        <end position="218"/>
    </location>
</feature>
<accession>A0A9Q6LMA9</accession>
<evidence type="ECO:0000256" key="2">
    <source>
        <dbReference type="ARBA" id="ARBA00022525"/>
    </source>
</evidence>
<evidence type="ECO:0000259" key="5">
    <source>
        <dbReference type="Pfam" id="PF17892"/>
    </source>
</evidence>
<dbReference type="InterPro" id="IPR001343">
    <property type="entry name" value="Hemolysn_Ca-bd"/>
</dbReference>
<evidence type="ECO:0000313" key="7">
    <source>
        <dbReference type="Proteomes" id="UP000422232"/>
    </source>
</evidence>
<comment type="subcellular location">
    <subcellularLocation>
        <location evidence="1">Secreted</location>
    </subcellularLocation>
</comment>
<keyword evidence="3" id="KW-0106">Calcium</keyword>
<dbReference type="InterPro" id="IPR041690">
    <property type="entry name" value="Cadherin_5"/>
</dbReference>
<feature type="region of interest" description="Disordered" evidence="4">
    <location>
        <begin position="710"/>
        <end position="974"/>
    </location>
</feature>
<evidence type="ECO:0000313" key="6">
    <source>
        <dbReference type="EMBL" id="QGO06290.1"/>
    </source>
</evidence>
<dbReference type="PANTHER" id="PTHR38340:SF1">
    <property type="entry name" value="S-LAYER PROTEIN"/>
    <property type="match status" value="1"/>
</dbReference>
<dbReference type="PROSITE" id="PS00330">
    <property type="entry name" value="HEMOLYSIN_CALCIUM"/>
    <property type="match status" value="13"/>
</dbReference>
<dbReference type="EMBL" id="CP038908">
    <property type="protein sequence ID" value="QGO06290.1"/>
    <property type="molecule type" value="Genomic_DNA"/>
</dbReference>